<proteinExistence type="predicted"/>
<organism evidence="2 3">
    <name type="scientific">Fodinibius salsisoli</name>
    <dbReference type="NCBI Taxonomy" id="2820877"/>
    <lineage>
        <taxon>Bacteria</taxon>
        <taxon>Pseudomonadati</taxon>
        <taxon>Balneolota</taxon>
        <taxon>Balneolia</taxon>
        <taxon>Balneolales</taxon>
        <taxon>Balneolaceae</taxon>
        <taxon>Fodinibius</taxon>
    </lineage>
</organism>
<evidence type="ECO:0000313" key="3">
    <source>
        <dbReference type="Proteomes" id="UP001207918"/>
    </source>
</evidence>
<feature type="domain" description="VOC" evidence="1">
    <location>
        <begin position="4"/>
        <end position="127"/>
    </location>
</feature>
<dbReference type="EMBL" id="JAGGJA010000001">
    <property type="protein sequence ID" value="MCW9705526.1"/>
    <property type="molecule type" value="Genomic_DNA"/>
</dbReference>
<dbReference type="PANTHER" id="PTHR36437:SF2">
    <property type="entry name" value="GLYOXALASE_BLEOMYCIN RESISTANCE PROTEIN_DIOXYGENASE"/>
    <property type="match status" value="1"/>
</dbReference>
<dbReference type="InterPro" id="IPR004360">
    <property type="entry name" value="Glyas_Fos-R_dOase_dom"/>
</dbReference>
<keyword evidence="3" id="KW-1185">Reference proteome</keyword>
<dbReference type="RefSeq" id="WP_265764190.1">
    <property type="nucleotide sequence ID" value="NZ_JAGGJA010000001.1"/>
</dbReference>
<evidence type="ECO:0000259" key="1">
    <source>
        <dbReference type="PROSITE" id="PS51819"/>
    </source>
</evidence>
<dbReference type="PROSITE" id="PS51819">
    <property type="entry name" value="VOC"/>
    <property type="match status" value="1"/>
</dbReference>
<dbReference type="Pfam" id="PF00903">
    <property type="entry name" value="Glyoxalase"/>
    <property type="match status" value="1"/>
</dbReference>
<comment type="caution">
    <text evidence="2">The sequence shown here is derived from an EMBL/GenBank/DDBJ whole genome shotgun (WGS) entry which is preliminary data.</text>
</comment>
<dbReference type="Gene3D" id="3.10.180.10">
    <property type="entry name" value="2,3-Dihydroxybiphenyl 1,2-Dioxygenase, domain 1"/>
    <property type="match status" value="1"/>
</dbReference>
<dbReference type="Proteomes" id="UP001207918">
    <property type="component" value="Unassembled WGS sequence"/>
</dbReference>
<accession>A0ABT3PHX8</accession>
<gene>
    <name evidence="2" type="ORF">J6I44_01605</name>
</gene>
<dbReference type="InterPro" id="IPR037523">
    <property type="entry name" value="VOC_core"/>
</dbReference>
<dbReference type="PANTHER" id="PTHR36437">
    <property type="entry name" value="GLYOXALASE/BLEOMYCIN RESISTANCE PROTEIN/DIOXYGENASE"/>
    <property type="match status" value="1"/>
</dbReference>
<name>A0ABT3PHX8_9BACT</name>
<evidence type="ECO:0000313" key="2">
    <source>
        <dbReference type="EMBL" id="MCW9705526.1"/>
    </source>
</evidence>
<reference evidence="2 3" key="1">
    <citation type="submission" date="2021-03" db="EMBL/GenBank/DDBJ databases">
        <title>Aliifodinibius sp. nov., a new bacterium isolated from saline soil.</title>
        <authorList>
            <person name="Galisteo C."/>
            <person name="De La Haba R."/>
            <person name="Sanchez-Porro C."/>
            <person name="Ventosa A."/>
        </authorList>
    </citation>
    <scope>NUCLEOTIDE SEQUENCE [LARGE SCALE GENOMIC DNA]</scope>
    <source>
        <strain evidence="2 3">1BSP15-2V2</strain>
    </source>
</reference>
<dbReference type="InterPro" id="IPR029068">
    <property type="entry name" value="Glyas_Bleomycin-R_OHBP_Dase"/>
</dbReference>
<sequence length="130" mass="14793">MIIKSSQVSIPVKDLDEAKEFYTGKLGFVVRTEMEFSPGWRYLTVAPSEKSETVLELQKVNDPERQKRIGKSPVMALVMFETDDIEKDYQVMKKRGVSFMNAPREVPGGKGAAFVDLYGNKLDLYQPMDH</sequence>
<protein>
    <submittedName>
        <fullName evidence="2">VOC family protein</fullName>
    </submittedName>
</protein>
<dbReference type="SUPFAM" id="SSF54593">
    <property type="entry name" value="Glyoxalase/Bleomycin resistance protein/Dihydroxybiphenyl dioxygenase"/>
    <property type="match status" value="1"/>
</dbReference>